<evidence type="ECO:0000256" key="2">
    <source>
        <dbReference type="ARBA" id="ARBA00022723"/>
    </source>
</evidence>
<proteinExistence type="inferred from homology"/>
<dbReference type="Pfam" id="PF03328">
    <property type="entry name" value="HpcH_HpaI"/>
    <property type="match status" value="1"/>
</dbReference>
<evidence type="ECO:0000313" key="6">
    <source>
        <dbReference type="Proteomes" id="UP000541185"/>
    </source>
</evidence>
<name>A0A848H2Z0_9BURK</name>
<protein>
    <submittedName>
        <fullName evidence="5">Aldolase</fullName>
    </submittedName>
</protein>
<dbReference type="Proteomes" id="UP000541185">
    <property type="component" value="Unassembled WGS sequence"/>
</dbReference>
<keyword evidence="3" id="KW-0456">Lyase</keyword>
<evidence type="ECO:0000256" key="1">
    <source>
        <dbReference type="ARBA" id="ARBA00005568"/>
    </source>
</evidence>
<accession>A0A848H2Z0</accession>
<dbReference type="InterPro" id="IPR050251">
    <property type="entry name" value="HpcH-HpaI_aldolase"/>
</dbReference>
<feature type="domain" description="HpcH/HpaI aldolase/citrate lyase" evidence="4">
    <location>
        <begin position="36"/>
        <end position="250"/>
    </location>
</feature>
<dbReference type="SUPFAM" id="SSF51621">
    <property type="entry name" value="Phosphoenolpyruvate/pyruvate domain"/>
    <property type="match status" value="1"/>
</dbReference>
<keyword evidence="6" id="KW-1185">Reference proteome</keyword>
<reference evidence="5 6" key="1">
    <citation type="submission" date="2020-04" db="EMBL/GenBank/DDBJ databases">
        <title>Ramlibacter sp. G-1-2-2 isolated from soil.</title>
        <authorList>
            <person name="Dahal R.H."/>
        </authorList>
    </citation>
    <scope>NUCLEOTIDE SEQUENCE [LARGE SCALE GENOMIC DNA]</scope>
    <source>
        <strain evidence="5 6">G-1-2-2</strain>
    </source>
</reference>
<dbReference type="GO" id="GO:0005737">
    <property type="term" value="C:cytoplasm"/>
    <property type="evidence" value="ECO:0007669"/>
    <property type="project" value="TreeGrafter"/>
</dbReference>
<sequence length="267" mass="28982">MSPSLDEILRNGVKEKLARDEVVASMMVRLVGGVEIARIARTAGFDTFYIDLEHCSFSLETTSQVCMAALEMGIPAFVRVPANRPEYISRVLDGGAVGVICPHVRSAEQAREVVRYARFAPQGDRSANGGLPHLQYRSFPTMEANLALNRQTMVILMMEAVDALEQVEEIAAVEGVDMMLVGTNDLTSEWGIPGQYDDPRVAAAYERTIAACRRNGKHVGIGGLASRPDLVEKFVRMGARFVSTGNDLAFLQSAAAAKAKAVHALSR</sequence>
<dbReference type="PANTHER" id="PTHR30502:SF0">
    <property type="entry name" value="PHOSPHOENOLPYRUVATE CARBOXYLASE FAMILY PROTEIN"/>
    <property type="match status" value="1"/>
</dbReference>
<dbReference type="Gene3D" id="3.20.20.60">
    <property type="entry name" value="Phosphoenolpyruvate-binding domains"/>
    <property type="match status" value="1"/>
</dbReference>
<dbReference type="InterPro" id="IPR005000">
    <property type="entry name" value="Aldolase/citrate-lyase_domain"/>
</dbReference>
<gene>
    <name evidence="5" type="ORF">HHL11_13905</name>
</gene>
<evidence type="ECO:0000313" key="5">
    <source>
        <dbReference type="EMBL" id="NML44847.1"/>
    </source>
</evidence>
<dbReference type="InterPro" id="IPR015813">
    <property type="entry name" value="Pyrv/PenolPyrv_kinase-like_dom"/>
</dbReference>
<dbReference type="InterPro" id="IPR040442">
    <property type="entry name" value="Pyrv_kinase-like_dom_sf"/>
</dbReference>
<keyword evidence="2" id="KW-0479">Metal-binding</keyword>
<dbReference type="AlphaFoldDB" id="A0A848H2Z0"/>
<organism evidence="5 6">
    <name type="scientific">Ramlibacter agri</name>
    <dbReference type="NCBI Taxonomy" id="2728837"/>
    <lineage>
        <taxon>Bacteria</taxon>
        <taxon>Pseudomonadati</taxon>
        <taxon>Pseudomonadota</taxon>
        <taxon>Betaproteobacteria</taxon>
        <taxon>Burkholderiales</taxon>
        <taxon>Comamonadaceae</taxon>
        <taxon>Ramlibacter</taxon>
    </lineage>
</organism>
<dbReference type="GO" id="GO:0046872">
    <property type="term" value="F:metal ion binding"/>
    <property type="evidence" value="ECO:0007669"/>
    <property type="project" value="UniProtKB-KW"/>
</dbReference>
<dbReference type="EMBL" id="JABBFX010000001">
    <property type="protein sequence ID" value="NML44847.1"/>
    <property type="molecule type" value="Genomic_DNA"/>
</dbReference>
<dbReference type="GO" id="GO:0016832">
    <property type="term" value="F:aldehyde-lyase activity"/>
    <property type="evidence" value="ECO:0007669"/>
    <property type="project" value="TreeGrafter"/>
</dbReference>
<dbReference type="RefSeq" id="WP_169418947.1">
    <property type="nucleotide sequence ID" value="NZ_JABBFX010000001.1"/>
</dbReference>
<comment type="similarity">
    <text evidence="1">Belongs to the HpcH/HpaI aldolase family.</text>
</comment>
<comment type="caution">
    <text evidence="5">The sequence shown here is derived from an EMBL/GenBank/DDBJ whole genome shotgun (WGS) entry which is preliminary data.</text>
</comment>
<evidence type="ECO:0000256" key="3">
    <source>
        <dbReference type="ARBA" id="ARBA00023239"/>
    </source>
</evidence>
<dbReference type="PANTHER" id="PTHR30502">
    <property type="entry name" value="2-KETO-3-DEOXY-L-RHAMNONATE ALDOLASE"/>
    <property type="match status" value="1"/>
</dbReference>
<evidence type="ECO:0000259" key="4">
    <source>
        <dbReference type="Pfam" id="PF03328"/>
    </source>
</evidence>